<dbReference type="PANTHER" id="PTHR23289">
    <property type="entry name" value="CYTOCHROME C OXIDASE ASSEMBLY PROTEIN COX15"/>
    <property type="match status" value="1"/>
</dbReference>
<accession>A0AAV8XXB9</accession>
<evidence type="ECO:0000313" key="13">
    <source>
        <dbReference type="EMBL" id="KAJ8943700.1"/>
    </source>
</evidence>
<evidence type="ECO:0000256" key="8">
    <source>
        <dbReference type="ARBA" id="ARBA00023133"/>
    </source>
</evidence>
<evidence type="ECO:0000256" key="10">
    <source>
        <dbReference type="ARBA" id="ARBA00044501"/>
    </source>
</evidence>
<evidence type="ECO:0000256" key="9">
    <source>
        <dbReference type="ARBA" id="ARBA00023136"/>
    </source>
</evidence>
<keyword evidence="3 12" id="KW-0812">Transmembrane</keyword>
<keyword evidence="14" id="KW-1185">Reference proteome</keyword>
<dbReference type="EMBL" id="JANEYF010002656">
    <property type="protein sequence ID" value="KAJ8943700.1"/>
    <property type="molecule type" value="Genomic_DNA"/>
</dbReference>
<keyword evidence="5 12" id="KW-1133">Transmembrane helix</keyword>
<proteinExistence type="predicted"/>
<dbReference type="PANTHER" id="PTHR23289:SF2">
    <property type="entry name" value="CYTOCHROME C OXIDASE ASSEMBLY PROTEIN COX15 HOMOLOG"/>
    <property type="match status" value="1"/>
</dbReference>
<evidence type="ECO:0000256" key="5">
    <source>
        <dbReference type="ARBA" id="ARBA00022989"/>
    </source>
</evidence>
<feature type="transmembrane region" description="Helical" evidence="12">
    <location>
        <begin position="6"/>
        <end position="23"/>
    </location>
</feature>
<keyword evidence="4" id="KW-0479">Metal-binding</keyword>
<feature type="transmembrane region" description="Helical" evidence="12">
    <location>
        <begin position="73"/>
        <end position="94"/>
    </location>
</feature>
<comment type="cofactor">
    <cofactor evidence="1">
        <name>heme b</name>
        <dbReference type="ChEBI" id="CHEBI:60344"/>
    </cofactor>
</comment>
<evidence type="ECO:0000256" key="6">
    <source>
        <dbReference type="ARBA" id="ARBA00023002"/>
    </source>
</evidence>
<sequence length="227" mass="24878">MATDKWGRAIGAVFLLPAVYFWARGRLPPGMKKRVLAFGTLIGAQGLMGWYMVKSGLEDRFHGENDVPRVSQYRLAAHLSLAFVLYTLLFWSALDQLIPAQTVAIASKAAIKASRRFRWLAHTSKGLVFLTAVSGAFVAGLDAGLVYNSFPKMGDKWIPDDILAFKPKVANVTENPTTVQFDHRVLGTITLLTITSVSLLSRKRILPPRAYTAAAALGVLAYLQVIC</sequence>
<organism evidence="13 14">
    <name type="scientific">Rhamnusium bicolor</name>
    <dbReference type="NCBI Taxonomy" id="1586634"/>
    <lineage>
        <taxon>Eukaryota</taxon>
        <taxon>Metazoa</taxon>
        <taxon>Ecdysozoa</taxon>
        <taxon>Arthropoda</taxon>
        <taxon>Hexapoda</taxon>
        <taxon>Insecta</taxon>
        <taxon>Pterygota</taxon>
        <taxon>Neoptera</taxon>
        <taxon>Endopterygota</taxon>
        <taxon>Coleoptera</taxon>
        <taxon>Polyphaga</taxon>
        <taxon>Cucujiformia</taxon>
        <taxon>Chrysomeloidea</taxon>
        <taxon>Cerambycidae</taxon>
        <taxon>Lepturinae</taxon>
        <taxon>Rhagiini</taxon>
        <taxon>Rhamnusium</taxon>
    </lineage>
</organism>
<comment type="pathway">
    <text evidence="10">Porphyrin-containing compound metabolism; heme A biosynthesis; heme A from heme O: step 1/1.</text>
</comment>
<comment type="subcellular location">
    <subcellularLocation>
        <location evidence="2">Membrane</location>
        <topology evidence="2">Multi-pass membrane protein</topology>
    </subcellularLocation>
</comment>
<evidence type="ECO:0000256" key="12">
    <source>
        <dbReference type="SAM" id="Phobius"/>
    </source>
</evidence>
<comment type="catalytic activity">
    <reaction evidence="11">
        <text>Fe(II)-heme o + 2 A + H2O = Fe(II)-heme a + 2 AH2</text>
        <dbReference type="Rhea" id="RHEA:63388"/>
        <dbReference type="ChEBI" id="CHEBI:13193"/>
        <dbReference type="ChEBI" id="CHEBI:15377"/>
        <dbReference type="ChEBI" id="CHEBI:17499"/>
        <dbReference type="ChEBI" id="CHEBI:60530"/>
        <dbReference type="ChEBI" id="CHEBI:61715"/>
        <dbReference type="EC" id="1.17.99.9"/>
    </reaction>
    <physiologicalReaction direction="left-to-right" evidence="11">
        <dbReference type="Rhea" id="RHEA:63389"/>
    </physiologicalReaction>
</comment>
<keyword evidence="8" id="KW-0350">Heme biosynthesis</keyword>
<comment type="caution">
    <text evidence="13">The sequence shown here is derived from an EMBL/GenBank/DDBJ whole genome shotgun (WGS) entry which is preliminary data.</text>
</comment>
<dbReference type="GO" id="GO:0006784">
    <property type="term" value="P:heme A biosynthetic process"/>
    <property type="evidence" value="ECO:0007669"/>
    <property type="project" value="InterPro"/>
</dbReference>
<evidence type="ECO:0000313" key="14">
    <source>
        <dbReference type="Proteomes" id="UP001162156"/>
    </source>
</evidence>
<feature type="transmembrane region" description="Helical" evidence="12">
    <location>
        <begin position="35"/>
        <end position="53"/>
    </location>
</feature>
<dbReference type="InterPro" id="IPR003780">
    <property type="entry name" value="COX15/CtaA_fam"/>
</dbReference>
<feature type="transmembrane region" description="Helical" evidence="12">
    <location>
        <begin position="126"/>
        <end position="147"/>
    </location>
</feature>
<keyword evidence="9 12" id="KW-0472">Membrane</keyword>
<dbReference type="GO" id="GO:0046872">
    <property type="term" value="F:metal ion binding"/>
    <property type="evidence" value="ECO:0007669"/>
    <property type="project" value="UniProtKB-KW"/>
</dbReference>
<reference evidence="13" key="1">
    <citation type="journal article" date="2023" name="Insect Mol. Biol.">
        <title>Genome sequencing provides insights into the evolution of gene families encoding plant cell wall-degrading enzymes in longhorned beetles.</title>
        <authorList>
            <person name="Shin N.R."/>
            <person name="Okamura Y."/>
            <person name="Kirsch R."/>
            <person name="Pauchet Y."/>
        </authorList>
    </citation>
    <scope>NUCLEOTIDE SEQUENCE</scope>
    <source>
        <strain evidence="13">RBIC_L_NR</strain>
    </source>
</reference>
<gene>
    <name evidence="13" type="ORF">NQ314_009673</name>
</gene>
<dbReference type="InterPro" id="IPR023754">
    <property type="entry name" value="HemeA_Synthase_type2"/>
</dbReference>
<evidence type="ECO:0000256" key="4">
    <source>
        <dbReference type="ARBA" id="ARBA00022723"/>
    </source>
</evidence>
<protein>
    <submittedName>
        <fullName evidence="13">Uncharacterized protein</fullName>
    </submittedName>
</protein>
<evidence type="ECO:0000256" key="3">
    <source>
        <dbReference type="ARBA" id="ARBA00022692"/>
    </source>
</evidence>
<evidence type="ECO:0000256" key="7">
    <source>
        <dbReference type="ARBA" id="ARBA00023004"/>
    </source>
</evidence>
<evidence type="ECO:0000256" key="11">
    <source>
        <dbReference type="ARBA" id="ARBA00048044"/>
    </source>
</evidence>
<dbReference type="GO" id="GO:0005743">
    <property type="term" value="C:mitochondrial inner membrane"/>
    <property type="evidence" value="ECO:0007669"/>
    <property type="project" value="TreeGrafter"/>
</dbReference>
<dbReference type="GO" id="GO:0120547">
    <property type="term" value="F:heme A synthase activity"/>
    <property type="evidence" value="ECO:0007669"/>
    <property type="project" value="UniProtKB-EC"/>
</dbReference>
<dbReference type="Proteomes" id="UP001162156">
    <property type="component" value="Unassembled WGS sequence"/>
</dbReference>
<dbReference type="Pfam" id="PF02628">
    <property type="entry name" value="COX15-CtaA"/>
    <property type="match status" value="1"/>
</dbReference>
<dbReference type="GO" id="GO:0016653">
    <property type="term" value="F:oxidoreductase activity, acting on NAD(P)H, heme protein as acceptor"/>
    <property type="evidence" value="ECO:0007669"/>
    <property type="project" value="TreeGrafter"/>
</dbReference>
<dbReference type="AlphaFoldDB" id="A0AAV8XXB9"/>
<name>A0AAV8XXB9_9CUCU</name>
<keyword evidence="7" id="KW-0408">Iron</keyword>
<keyword evidence="6" id="KW-0560">Oxidoreductase</keyword>
<evidence type="ECO:0000256" key="1">
    <source>
        <dbReference type="ARBA" id="ARBA00001970"/>
    </source>
</evidence>
<evidence type="ECO:0000256" key="2">
    <source>
        <dbReference type="ARBA" id="ARBA00004141"/>
    </source>
</evidence>